<evidence type="ECO:0000256" key="3">
    <source>
        <dbReference type="ARBA" id="ARBA00022679"/>
    </source>
</evidence>
<feature type="transmembrane region" description="Helical" evidence="7">
    <location>
        <begin position="7"/>
        <end position="30"/>
    </location>
</feature>
<proteinExistence type="predicted"/>
<dbReference type="PANTHER" id="PTHR30443">
    <property type="entry name" value="INNER MEMBRANE PROTEIN"/>
    <property type="match status" value="1"/>
</dbReference>
<dbReference type="Proteomes" id="UP000682802">
    <property type="component" value="Chromosome 1"/>
</dbReference>
<evidence type="ECO:0000256" key="1">
    <source>
        <dbReference type="ARBA" id="ARBA00004651"/>
    </source>
</evidence>
<evidence type="ECO:0000256" key="2">
    <source>
        <dbReference type="ARBA" id="ARBA00022475"/>
    </source>
</evidence>
<dbReference type="InterPro" id="IPR017850">
    <property type="entry name" value="Alkaline_phosphatase_core_sf"/>
</dbReference>
<reference evidence="9 10" key="1">
    <citation type="submission" date="2021-05" db="EMBL/GenBank/DDBJ databases">
        <title>Comparative genomic studies on the polysaccharide-degrading batcterial strains of the Flammeovirga genus.</title>
        <authorList>
            <person name="Zewei F."/>
            <person name="Zheng Z."/>
            <person name="Yu L."/>
            <person name="Ruyue G."/>
            <person name="Yanhong M."/>
            <person name="Yuanyuan C."/>
            <person name="Jingyan G."/>
            <person name="Wenjun H."/>
        </authorList>
    </citation>
    <scope>NUCLEOTIDE SEQUENCE [LARGE SCALE GENOMIC DNA]</scope>
    <source>
        <strain evidence="9 10">YS10</strain>
    </source>
</reference>
<organism evidence="9 10">
    <name type="scientific">Flammeovirga kamogawensis</name>
    <dbReference type="NCBI Taxonomy" id="373891"/>
    <lineage>
        <taxon>Bacteria</taxon>
        <taxon>Pseudomonadati</taxon>
        <taxon>Bacteroidota</taxon>
        <taxon>Cytophagia</taxon>
        <taxon>Cytophagales</taxon>
        <taxon>Flammeovirgaceae</taxon>
        <taxon>Flammeovirga</taxon>
    </lineage>
</organism>
<evidence type="ECO:0000256" key="7">
    <source>
        <dbReference type="SAM" id="Phobius"/>
    </source>
</evidence>
<evidence type="ECO:0000256" key="5">
    <source>
        <dbReference type="ARBA" id="ARBA00022989"/>
    </source>
</evidence>
<feature type="transmembrane region" description="Helical" evidence="7">
    <location>
        <begin position="50"/>
        <end position="68"/>
    </location>
</feature>
<dbReference type="Gene3D" id="3.40.720.10">
    <property type="entry name" value="Alkaline Phosphatase, subunit A"/>
    <property type="match status" value="1"/>
</dbReference>
<evidence type="ECO:0000313" key="10">
    <source>
        <dbReference type="Proteomes" id="UP000682802"/>
    </source>
</evidence>
<name>A0ABX8GT18_9BACT</name>
<dbReference type="CDD" id="cd16017">
    <property type="entry name" value="LptA"/>
    <property type="match status" value="1"/>
</dbReference>
<dbReference type="RefSeq" id="WP_144073968.1">
    <property type="nucleotide sequence ID" value="NZ_CP076128.1"/>
</dbReference>
<dbReference type="GO" id="GO:0016740">
    <property type="term" value="F:transferase activity"/>
    <property type="evidence" value="ECO:0007669"/>
    <property type="project" value="UniProtKB-KW"/>
</dbReference>
<evidence type="ECO:0000256" key="4">
    <source>
        <dbReference type="ARBA" id="ARBA00022692"/>
    </source>
</evidence>
<comment type="subcellular location">
    <subcellularLocation>
        <location evidence="1">Cell membrane</location>
        <topology evidence="1">Multi-pass membrane protein</topology>
    </subcellularLocation>
</comment>
<dbReference type="EMBL" id="CP076128">
    <property type="protein sequence ID" value="QWG06554.1"/>
    <property type="molecule type" value="Genomic_DNA"/>
</dbReference>
<sequence length="555" mass="65004">MSFKLKGFYIFKIIFISFIIYLALASYDLGWLILSEKIHVKQLNTMRVPLHPLFGSLLLLLLLLNLLIINLPILFIIISVPLIIINTLGIINYTINLSPLNPEIIYAIINSNIYESYEYIEQYIVTITVVISIQSFLYYLIIKNYYLIIDFGKKIIYKFISTTLLIFSFSLVLSYHYLEIRNLNYPLSIVESLRDLHKESSKNNKREKKINEYPLDVTLNNNINTNIILVLGESSRKDHWGIYGYKNNTTPFLFKKDIIKYNNTISNATNTYRSVPLILSKALSTSFNDINKVPSILSYYRKALYTTFYLNSGPRQNFRLDLSILDSYKYESNEYFYAPYINNHIGTAYDNQLVNKLKQLIKQNKTSSNLFILQCSGSHLNYKNRYPKEFIKFTNSDINSINEYDNSILYTDYVLNNLITFIDKSTKPSILVYVSDHGENLFDDRRQLGGHGGFATRYQLEVPLFFYPNKRYINTYSEKIKNIKKNKNIFFETQYLFHTLLDIGNINSPDLVEEYSLTSNYISLPKKHLIYDPTFSEKNIISYQNVLKRDSLFLK</sequence>
<gene>
    <name evidence="9" type="ORF">KM029_14665</name>
</gene>
<keyword evidence="3 9" id="KW-0808">Transferase</keyword>
<dbReference type="SUPFAM" id="SSF53649">
    <property type="entry name" value="Alkaline phosphatase-like"/>
    <property type="match status" value="1"/>
</dbReference>
<accession>A0ABX8GT18</accession>
<keyword evidence="2" id="KW-1003">Cell membrane</keyword>
<feature type="transmembrane region" description="Helical" evidence="7">
    <location>
        <begin position="73"/>
        <end position="95"/>
    </location>
</feature>
<dbReference type="InterPro" id="IPR000917">
    <property type="entry name" value="Sulfatase_N"/>
</dbReference>
<keyword evidence="10" id="KW-1185">Reference proteome</keyword>
<keyword evidence="6 7" id="KW-0472">Membrane</keyword>
<evidence type="ECO:0000256" key="6">
    <source>
        <dbReference type="ARBA" id="ARBA00023136"/>
    </source>
</evidence>
<dbReference type="PANTHER" id="PTHR30443:SF0">
    <property type="entry name" value="PHOSPHOETHANOLAMINE TRANSFERASE EPTA"/>
    <property type="match status" value="1"/>
</dbReference>
<feature type="transmembrane region" description="Helical" evidence="7">
    <location>
        <begin position="155"/>
        <end position="178"/>
    </location>
</feature>
<keyword evidence="4 7" id="KW-0812">Transmembrane</keyword>
<dbReference type="Pfam" id="PF00884">
    <property type="entry name" value="Sulfatase"/>
    <property type="match status" value="1"/>
</dbReference>
<dbReference type="InterPro" id="IPR058130">
    <property type="entry name" value="PEA_transf_C"/>
</dbReference>
<evidence type="ECO:0000313" key="9">
    <source>
        <dbReference type="EMBL" id="QWG06554.1"/>
    </source>
</evidence>
<protein>
    <submittedName>
        <fullName evidence="9">Phosphoethanolamine transferase</fullName>
    </submittedName>
</protein>
<dbReference type="InterPro" id="IPR040423">
    <property type="entry name" value="PEA_transferase"/>
</dbReference>
<feature type="transmembrane region" description="Helical" evidence="7">
    <location>
        <begin position="123"/>
        <end position="143"/>
    </location>
</feature>
<keyword evidence="5 7" id="KW-1133">Transmembrane helix</keyword>
<feature type="domain" description="Sulfatase N-terminal" evidence="8">
    <location>
        <begin position="226"/>
        <end position="503"/>
    </location>
</feature>
<evidence type="ECO:0000259" key="8">
    <source>
        <dbReference type="Pfam" id="PF00884"/>
    </source>
</evidence>